<comment type="caution">
    <text evidence="1">The sequence shown here is derived from an EMBL/GenBank/DDBJ whole genome shotgun (WGS) entry which is preliminary data.</text>
</comment>
<sequence>MPTVTFDVRAEYSGPYYGTLILSNIRNDDNTAVKINTFLGLTFKSPAAVDRTGFNVSLSPWQEVNVMVDNEQVSSSLYSVSAGLHVGSPHTFNTSDTITIGINGDMGQDTETLPEVQQVTLTEGNRVVTSQVLPGQSTVVSAPAGNYAVAVRELTTAHETYVATAHATPSSLLVEAAKTVSVSVAYSNLREYSALDIAIGNLLGLENEQLDVTVAVEGNGSKLASFSSPINHTTPLRRWPSTGTAVISIAKITLNNVEYSFQILRQALSPSLLNVSFSEQQVRKRNVDTSGFVQLPIVVDSAVTVDATILVRLKSTTLGYTQTVKAKPGTTSFTSKVDPGEYTVHAASFVQNGIVYFVDTPASLTVAINGRTELHLRLKKGPSLHVRGFPNFLTNLDDFVAARASSVFKYAGIDGAGDGGTYLPDGTATKATIQLARNIETKLADGNPVLPVMVSYTLVRSFANFILALRIATAGKDEQHPVPAGFVVNPDFLGACQQEGIEPSYRMPVTEPLQTALDHRGVPDKIPAAITDDLRGYVRAVNWLVRLVAPDVTYGWQVNLWGVGHSRWLYSTGGTAEDPAALARQTADYVLSLGVYDPVLTSPARPDLRTLRSASKADFDAPETQTPSSAAAAPPDFMAVDRYEADDFTLRAYHNSYCYGPHEWVRFFAFCRALSACLAAPVTPWRIPASRILLASEAVCDLEAEHWGTGGSYILVHPGVGTDYRGVNQHILDLELPAVHQPFMGRTARDMFVRGEPFDLGRPALEDFPVRGIFTVPLGGGATTGIVRDVGNPGPWVRDKLGRCMQRPVSLETGNWGEAAKETA</sequence>
<reference evidence="1" key="2">
    <citation type="submission" date="2023-05" db="EMBL/GenBank/DDBJ databases">
        <authorList>
            <consortium name="Lawrence Berkeley National Laboratory"/>
            <person name="Steindorff A."/>
            <person name="Hensen N."/>
            <person name="Bonometti L."/>
            <person name="Westerberg I."/>
            <person name="Brannstrom I.O."/>
            <person name="Guillou S."/>
            <person name="Cros-Aarteil S."/>
            <person name="Calhoun S."/>
            <person name="Haridas S."/>
            <person name="Kuo A."/>
            <person name="Mondo S."/>
            <person name="Pangilinan J."/>
            <person name="Riley R."/>
            <person name="Labutti K."/>
            <person name="Andreopoulos B."/>
            <person name="Lipzen A."/>
            <person name="Chen C."/>
            <person name="Yanf M."/>
            <person name="Daum C."/>
            <person name="Ng V."/>
            <person name="Clum A."/>
            <person name="Ohm R."/>
            <person name="Martin F."/>
            <person name="Silar P."/>
            <person name="Natvig D."/>
            <person name="Lalanne C."/>
            <person name="Gautier V."/>
            <person name="Ament-Velasquez S.L."/>
            <person name="Kruys A."/>
            <person name="Hutchinson M.I."/>
            <person name="Powell A.J."/>
            <person name="Barry K."/>
            <person name="Miller A.N."/>
            <person name="Grigoriev I.V."/>
            <person name="Debuchy R."/>
            <person name="Gladieux P."/>
            <person name="Thoren M.H."/>
            <person name="Johannesson H."/>
        </authorList>
    </citation>
    <scope>NUCLEOTIDE SEQUENCE</scope>
    <source>
        <strain evidence="1">CBS 532.94</strain>
    </source>
</reference>
<gene>
    <name evidence="1" type="ORF">C8A03DRAFT_34545</name>
</gene>
<name>A0AAN7C9I4_9PEZI</name>
<dbReference type="Proteomes" id="UP001303760">
    <property type="component" value="Unassembled WGS sequence"/>
</dbReference>
<evidence type="ECO:0000313" key="1">
    <source>
        <dbReference type="EMBL" id="KAK4237477.1"/>
    </source>
</evidence>
<proteinExistence type="predicted"/>
<accession>A0AAN7C9I4</accession>
<reference evidence="1" key="1">
    <citation type="journal article" date="2023" name="Mol. Phylogenet. Evol.">
        <title>Genome-scale phylogeny and comparative genomics of the fungal order Sordariales.</title>
        <authorList>
            <person name="Hensen N."/>
            <person name="Bonometti L."/>
            <person name="Westerberg I."/>
            <person name="Brannstrom I.O."/>
            <person name="Guillou S."/>
            <person name="Cros-Aarteil S."/>
            <person name="Calhoun S."/>
            <person name="Haridas S."/>
            <person name="Kuo A."/>
            <person name="Mondo S."/>
            <person name="Pangilinan J."/>
            <person name="Riley R."/>
            <person name="LaButti K."/>
            <person name="Andreopoulos B."/>
            <person name="Lipzen A."/>
            <person name="Chen C."/>
            <person name="Yan M."/>
            <person name="Daum C."/>
            <person name="Ng V."/>
            <person name="Clum A."/>
            <person name="Steindorff A."/>
            <person name="Ohm R.A."/>
            <person name="Martin F."/>
            <person name="Silar P."/>
            <person name="Natvig D.O."/>
            <person name="Lalanne C."/>
            <person name="Gautier V."/>
            <person name="Ament-Velasquez S.L."/>
            <person name="Kruys A."/>
            <person name="Hutchinson M.I."/>
            <person name="Powell A.J."/>
            <person name="Barry K."/>
            <person name="Miller A.N."/>
            <person name="Grigoriev I.V."/>
            <person name="Debuchy R."/>
            <person name="Gladieux P."/>
            <person name="Hiltunen Thoren M."/>
            <person name="Johannesson H."/>
        </authorList>
    </citation>
    <scope>NUCLEOTIDE SEQUENCE</scope>
    <source>
        <strain evidence="1">CBS 532.94</strain>
    </source>
</reference>
<dbReference type="EMBL" id="MU860136">
    <property type="protein sequence ID" value="KAK4237477.1"/>
    <property type="molecule type" value="Genomic_DNA"/>
</dbReference>
<evidence type="ECO:0000313" key="2">
    <source>
        <dbReference type="Proteomes" id="UP001303760"/>
    </source>
</evidence>
<protein>
    <submittedName>
        <fullName evidence="1">Uncharacterized protein</fullName>
    </submittedName>
</protein>
<organism evidence="1 2">
    <name type="scientific">Achaetomium macrosporum</name>
    <dbReference type="NCBI Taxonomy" id="79813"/>
    <lineage>
        <taxon>Eukaryota</taxon>
        <taxon>Fungi</taxon>
        <taxon>Dikarya</taxon>
        <taxon>Ascomycota</taxon>
        <taxon>Pezizomycotina</taxon>
        <taxon>Sordariomycetes</taxon>
        <taxon>Sordariomycetidae</taxon>
        <taxon>Sordariales</taxon>
        <taxon>Chaetomiaceae</taxon>
        <taxon>Achaetomium</taxon>
    </lineage>
</organism>
<keyword evidence="2" id="KW-1185">Reference proteome</keyword>
<dbReference type="AlphaFoldDB" id="A0AAN7C9I4"/>